<accession>A0ABV6T8B7</accession>
<keyword evidence="18" id="KW-1185">Reference proteome</keyword>
<evidence type="ECO:0000259" key="16">
    <source>
        <dbReference type="PROSITE" id="PS50894"/>
    </source>
</evidence>
<dbReference type="Proteomes" id="UP001589920">
    <property type="component" value="Unassembled WGS sequence"/>
</dbReference>
<evidence type="ECO:0000259" key="14">
    <source>
        <dbReference type="PROSITE" id="PS50109"/>
    </source>
</evidence>
<feature type="region of interest" description="Disordered" evidence="13">
    <location>
        <begin position="269"/>
        <end position="317"/>
    </location>
</feature>
<dbReference type="InterPro" id="IPR036097">
    <property type="entry name" value="HisK_dim/P_sf"/>
</dbReference>
<dbReference type="Pfam" id="PF02518">
    <property type="entry name" value="HATPase_c"/>
    <property type="match status" value="1"/>
</dbReference>
<evidence type="ECO:0000256" key="9">
    <source>
        <dbReference type="ARBA" id="ARBA00022840"/>
    </source>
</evidence>
<dbReference type="SMART" id="SM01231">
    <property type="entry name" value="H-kinase_dim"/>
    <property type="match status" value="1"/>
</dbReference>
<dbReference type="GO" id="GO:0004673">
    <property type="term" value="F:protein histidine kinase activity"/>
    <property type="evidence" value="ECO:0007669"/>
    <property type="project" value="UniProtKB-EC"/>
</dbReference>
<evidence type="ECO:0000256" key="12">
    <source>
        <dbReference type="PROSITE-ProRule" id="PRU00110"/>
    </source>
</evidence>
<dbReference type="Gene3D" id="2.30.30.40">
    <property type="entry name" value="SH3 Domains"/>
    <property type="match status" value="1"/>
</dbReference>
<dbReference type="SUPFAM" id="SSF47384">
    <property type="entry name" value="Homodimeric domain of signal transducing histidine kinase"/>
    <property type="match status" value="1"/>
</dbReference>
<evidence type="ECO:0000256" key="4">
    <source>
        <dbReference type="ARBA" id="ARBA00022500"/>
    </source>
</evidence>
<evidence type="ECO:0000259" key="15">
    <source>
        <dbReference type="PROSITE" id="PS50851"/>
    </source>
</evidence>
<evidence type="ECO:0000256" key="13">
    <source>
        <dbReference type="SAM" id="MobiDB-lite"/>
    </source>
</evidence>
<sequence length="756" mass="79977">MSTDPMAEIRASFFVECDELMESLQDALVILDEDGGDAETINVVFRAVHSIKGGAGAFGFDALVGFAHRFETVLDQLRAGKLALTPEATRLFIQGADLLHDHIRAAQYDEPPPAGAEPMLAALEALMGDAVPVEDEPVDFTPSGLGFSLDLPGFDGFGSLEAEGDEPAATDATIDSIASDLPAWRIDFTPHADLFTSGNEPLLILRALATLGDAEMRCHVPDDLSAAPQAAEAPRLGWTILLQGDVTEPEIREVFDFVTDVCDLTIAPAATPLPPGGPEGGTDPFLADDPVESAMSEPPLPETPQSELPLPADTAATAGEAPPLRLDADTIVAAANADEPTPGAAPRARSTRPEAEPPAATVRVDLDRVDRLVNLVGELVINQAMLAQSVSEAGMAENSSVMNGLEEFMMLTRDIQDGVMMIRAQPVKPLFQRMARIIREAAAAVGKEVRLRTEGEATEVDKTVIERLADPLTHMIRNSVDHGIELPETRRAAGKPAEGIITLSASHRAGRVLIEVADDGAGINRPRVREIAVAKGLIPADAQLTDSEIDNLLFLPGFSTASQVSALSGRGVGMDVVKSAITALGGRVTITSEAGVGTKFSISLPLTLAVLDGMVVRVAEQTLVVPLSAIVETATFSAENVRRVGRRTELLHIRGDLVPLFDLGVQLGFRRGPRTARESIVILTTQEDGSRAALIVDQIMEQRQVVIKGLNRNFGPVPGVAAATILGDGQVALILDPSDLTRPDRPAAEPDQALAG</sequence>
<feature type="region of interest" description="Disordered" evidence="13">
    <location>
        <begin position="336"/>
        <end position="358"/>
    </location>
</feature>
<proteinExistence type="predicted"/>
<keyword evidence="9" id="KW-0067">ATP-binding</keyword>
<evidence type="ECO:0000256" key="10">
    <source>
        <dbReference type="ARBA" id="ARBA00023012"/>
    </source>
</evidence>
<dbReference type="PROSITE" id="PS50851">
    <property type="entry name" value="CHEW"/>
    <property type="match status" value="1"/>
</dbReference>
<keyword evidence="7" id="KW-0547">Nucleotide-binding</keyword>
<evidence type="ECO:0000256" key="8">
    <source>
        <dbReference type="ARBA" id="ARBA00022777"/>
    </source>
</evidence>
<dbReference type="CDD" id="cd16916">
    <property type="entry name" value="HATPase_CheA-like"/>
    <property type="match status" value="1"/>
</dbReference>
<dbReference type="EC" id="2.7.13.3" evidence="2"/>
<dbReference type="InterPro" id="IPR008207">
    <property type="entry name" value="Sig_transdc_His_kin_Hpt_dom"/>
</dbReference>
<dbReference type="SUPFAM" id="SSF50341">
    <property type="entry name" value="CheW-like"/>
    <property type="match status" value="1"/>
</dbReference>
<dbReference type="PROSITE" id="PS50894">
    <property type="entry name" value="HPT"/>
    <property type="match status" value="1"/>
</dbReference>
<feature type="domain" description="Histidine kinase" evidence="14">
    <location>
        <begin position="405"/>
        <end position="608"/>
    </location>
</feature>
<name>A0ABV6T8B7_9RHOB</name>
<dbReference type="InterPro" id="IPR036890">
    <property type="entry name" value="HATPase_C_sf"/>
</dbReference>
<dbReference type="SMART" id="SM00387">
    <property type="entry name" value="HATPase_c"/>
    <property type="match status" value="1"/>
</dbReference>
<keyword evidence="10" id="KW-0902">Two-component regulatory system</keyword>
<comment type="caution">
    <text evidence="17">The sequence shown here is derived from an EMBL/GenBank/DDBJ whole genome shotgun (WGS) entry which is preliminary data.</text>
</comment>
<feature type="modified residue" description="Phosphohistidine" evidence="12">
    <location>
        <position position="49"/>
    </location>
</feature>
<dbReference type="SMART" id="SM00260">
    <property type="entry name" value="CheW"/>
    <property type="match status" value="1"/>
</dbReference>
<dbReference type="InterPro" id="IPR003594">
    <property type="entry name" value="HATPase_dom"/>
</dbReference>
<evidence type="ECO:0000256" key="2">
    <source>
        <dbReference type="ARBA" id="ARBA00012438"/>
    </source>
</evidence>
<dbReference type="Gene3D" id="1.20.120.160">
    <property type="entry name" value="HPT domain"/>
    <property type="match status" value="1"/>
</dbReference>
<dbReference type="SUPFAM" id="SSF55874">
    <property type="entry name" value="ATPase domain of HSP90 chaperone/DNA topoisomerase II/histidine kinase"/>
    <property type="match status" value="1"/>
</dbReference>
<dbReference type="InterPro" id="IPR005467">
    <property type="entry name" value="His_kinase_dom"/>
</dbReference>
<dbReference type="PANTHER" id="PTHR43395">
    <property type="entry name" value="SENSOR HISTIDINE KINASE CHEA"/>
    <property type="match status" value="1"/>
</dbReference>
<keyword evidence="8" id="KW-0418">Kinase</keyword>
<dbReference type="Gene3D" id="1.10.287.560">
    <property type="entry name" value="Histidine kinase CheA-like, homodimeric domain"/>
    <property type="match status" value="1"/>
</dbReference>
<keyword evidence="6 17" id="KW-0808">Transferase</keyword>
<evidence type="ECO:0000256" key="1">
    <source>
        <dbReference type="ARBA" id="ARBA00000085"/>
    </source>
</evidence>
<comment type="catalytic activity">
    <reaction evidence="1">
        <text>ATP + protein L-histidine = ADP + protein N-phospho-L-histidine.</text>
        <dbReference type="EC" id="2.7.13.3"/>
    </reaction>
</comment>
<feature type="domain" description="HPt" evidence="16">
    <location>
        <begin position="2"/>
        <end position="106"/>
    </location>
</feature>
<dbReference type="InterPro" id="IPR051315">
    <property type="entry name" value="Bact_Chemotaxis_CheA"/>
</dbReference>
<dbReference type="RefSeq" id="WP_394320684.1">
    <property type="nucleotide sequence ID" value="NZ_JBHMQU010000059.1"/>
</dbReference>
<dbReference type="InterPro" id="IPR002545">
    <property type="entry name" value="CheW-lke_dom"/>
</dbReference>
<keyword evidence="4" id="KW-0145">Chemotaxis</keyword>
<dbReference type="SUPFAM" id="SSF47226">
    <property type="entry name" value="Histidine-containing phosphotransfer domain, HPT domain"/>
    <property type="match status" value="1"/>
</dbReference>
<keyword evidence="5 12" id="KW-0597">Phosphoprotein</keyword>
<evidence type="ECO:0000256" key="6">
    <source>
        <dbReference type="ARBA" id="ARBA00022679"/>
    </source>
</evidence>
<dbReference type="InterPro" id="IPR004105">
    <property type="entry name" value="CheA-like_dim"/>
</dbReference>
<dbReference type="InterPro" id="IPR036061">
    <property type="entry name" value="CheW-like_dom_sf"/>
</dbReference>
<dbReference type="Pfam" id="PF02895">
    <property type="entry name" value="H-kinase_dim"/>
    <property type="match status" value="1"/>
</dbReference>
<evidence type="ECO:0000256" key="3">
    <source>
        <dbReference type="ARBA" id="ARBA00021495"/>
    </source>
</evidence>
<dbReference type="InterPro" id="IPR037006">
    <property type="entry name" value="CheA-like_homodim_sf"/>
</dbReference>
<dbReference type="CDD" id="cd00731">
    <property type="entry name" value="CheA_reg"/>
    <property type="match status" value="1"/>
</dbReference>
<comment type="function">
    <text evidence="11">Involved in the transmission of sensory signals from the chemoreceptors to the flagellar motors. CheA is autophosphorylated; it can transfer its phosphate group to either CheB or CheY.</text>
</comment>
<evidence type="ECO:0000256" key="7">
    <source>
        <dbReference type="ARBA" id="ARBA00022741"/>
    </source>
</evidence>
<dbReference type="EMBL" id="JBHMQU010000059">
    <property type="protein sequence ID" value="MFC0812837.1"/>
    <property type="molecule type" value="Genomic_DNA"/>
</dbReference>
<evidence type="ECO:0000256" key="5">
    <source>
        <dbReference type="ARBA" id="ARBA00022553"/>
    </source>
</evidence>
<dbReference type="Gene3D" id="3.30.565.10">
    <property type="entry name" value="Histidine kinase-like ATPase, C-terminal domain"/>
    <property type="match status" value="1"/>
</dbReference>
<dbReference type="CDD" id="cd00088">
    <property type="entry name" value="HPT"/>
    <property type="match status" value="1"/>
</dbReference>
<protein>
    <recommendedName>
        <fullName evidence="3">Chemotaxis protein CheA</fullName>
        <ecNumber evidence="2">2.7.13.3</ecNumber>
    </recommendedName>
</protein>
<organism evidence="17 18">
    <name type="scientific">Paracoccus panacisoli</name>
    <dbReference type="NCBI Taxonomy" id="1510163"/>
    <lineage>
        <taxon>Bacteria</taxon>
        <taxon>Pseudomonadati</taxon>
        <taxon>Pseudomonadota</taxon>
        <taxon>Alphaproteobacteria</taxon>
        <taxon>Rhodobacterales</taxon>
        <taxon>Paracoccaceae</taxon>
        <taxon>Paracoccus</taxon>
    </lineage>
</organism>
<dbReference type="SMART" id="SM00073">
    <property type="entry name" value="HPT"/>
    <property type="match status" value="1"/>
</dbReference>
<dbReference type="Pfam" id="PF01627">
    <property type="entry name" value="Hpt"/>
    <property type="match status" value="1"/>
</dbReference>
<reference evidence="17 18" key="1">
    <citation type="submission" date="2024-09" db="EMBL/GenBank/DDBJ databases">
        <authorList>
            <person name="Sun Q."/>
            <person name="Mori K."/>
        </authorList>
    </citation>
    <scope>NUCLEOTIDE SEQUENCE [LARGE SCALE GENOMIC DNA]</scope>
    <source>
        <strain evidence="17 18">KCTC 42086</strain>
    </source>
</reference>
<dbReference type="PROSITE" id="PS50109">
    <property type="entry name" value="HIS_KIN"/>
    <property type="match status" value="1"/>
</dbReference>
<dbReference type="Pfam" id="PF01584">
    <property type="entry name" value="CheW"/>
    <property type="match status" value="1"/>
</dbReference>
<evidence type="ECO:0000313" key="17">
    <source>
        <dbReference type="EMBL" id="MFC0812837.1"/>
    </source>
</evidence>
<evidence type="ECO:0000313" key="18">
    <source>
        <dbReference type="Proteomes" id="UP001589920"/>
    </source>
</evidence>
<dbReference type="PRINTS" id="PR00344">
    <property type="entry name" value="BCTRLSENSOR"/>
</dbReference>
<gene>
    <name evidence="17" type="ORF">ACFHYO_12045</name>
</gene>
<dbReference type="InterPro" id="IPR004358">
    <property type="entry name" value="Sig_transdc_His_kin-like_C"/>
</dbReference>
<dbReference type="InterPro" id="IPR036641">
    <property type="entry name" value="HPT_dom_sf"/>
</dbReference>
<dbReference type="PANTHER" id="PTHR43395:SF10">
    <property type="entry name" value="CHEMOTAXIS PROTEIN CHEA"/>
    <property type="match status" value="1"/>
</dbReference>
<feature type="domain" description="CheW-like" evidence="15">
    <location>
        <begin position="610"/>
        <end position="746"/>
    </location>
</feature>
<evidence type="ECO:0000256" key="11">
    <source>
        <dbReference type="ARBA" id="ARBA00035100"/>
    </source>
</evidence>